<gene>
    <name evidence="4" type="ORF">RT717_02105</name>
</gene>
<evidence type="ECO:0000313" key="5">
    <source>
        <dbReference type="Proteomes" id="UP001302349"/>
    </source>
</evidence>
<keyword evidence="5" id="KW-1185">Reference proteome</keyword>
<dbReference type="EMBL" id="CP136051">
    <property type="protein sequence ID" value="WOK07414.1"/>
    <property type="molecule type" value="Genomic_DNA"/>
</dbReference>
<name>A0ABZ0IQY9_9BACT</name>
<evidence type="ECO:0000313" key="4">
    <source>
        <dbReference type="EMBL" id="WOK07414.1"/>
    </source>
</evidence>
<dbReference type="Pfam" id="PF13472">
    <property type="entry name" value="Lipase_GDSL_2"/>
    <property type="match status" value="1"/>
</dbReference>
<dbReference type="InterPro" id="IPR037459">
    <property type="entry name" value="RhgT-like"/>
</dbReference>
<dbReference type="PANTHER" id="PTHR43695:SF1">
    <property type="entry name" value="RHAMNOGALACTURONAN ACETYLESTERASE"/>
    <property type="match status" value="1"/>
</dbReference>
<dbReference type="InterPro" id="IPR013830">
    <property type="entry name" value="SGNH_hydro"/>
</dbReference>
<reference evidence="4 5" key="1">
    <citation type="journal article" date="2023" name="Microbiol. Resour. Announc.">
        <title>Complete Genome Sequence of Imperialibacter roseus strain P4T.</title>
        <authorList>
            <person name="Tizabi D.R."/>
            <person name="Bachvaroff T."/>
            <person name="Hill R.T."/>
        </authorList>
    </citation>
    <scope>NUCLEOTIDE SEQUENCE [LARGE SCALE GENOMIC DNA]</scope>
    <source>
        <strain evidence="4 5">P4T</strain>
    </source>
</reference>
<dbReference type="Proteomes" id="UP001302349">
    <property type="component" value="Chromosome"/>
</dbReference>
<evidence type="ECO:0000256" key="1">
    <source>
        <dbReference type="ARBA" id="ARBA00008668"/>
    </source>
</evidence>
<dbReference type="CDD" id="cd01821">
    <property type="entry name" value="Rhamnogalacturan_acetylesterase_like"/>
    <property type="match status" value="1"/>
</dbReference>
<organism evidence="4 5">
    <name type="scientific">Imperialibacter roseus</name>
    <dbReference type="NCBI Taxonomy" id="1324217"/>
    <lineage>
        <taxon>Bacteria</taxon>
        <taxon>Pseudomonadati</taxon>
        <taxon>Bacteroidota</taxon>
        <taxon>Cytophagia</taxon>
        <taxon>Cytophagales</taxon>
        <taxon>Flammeovirgaceae</taxon>
        <taxon>Imperialibacter</taxon>
    </lineage>
</organism>
<dbReference type="RefSeq" id="WP_317490092.1">
    <property type="nucleotide sequence ID" value="NZ_CP136051.1"/>
</dbReference>
<dbReference type="InterPro" id="IPR036514">
    <property type="entry name" value="SGNH_hydro_sf"/>
</dbReference>
<protein>
    <submittedName>
        <fullName evidence="4">Rhamnogalacturonan acetylesterase</fullName>
    </submittedName>
</protein>
<keyword evidence="2" id="KW-0378">Hydrolase</keyword>
<dbReference type="SUPFAM" id="SSF52266">
    <property type="entry name" value="SGNH hydrolase"/>
    <property type="match status" value="1"/>
</dbReference>
<feature type="domain" description="SGNH hydrolase-type esterase" evidence="3">
    <location>
        <begin position="30"/>
        <end position="215"/>
    </location>
</feature>
<accession>A0ABZ0IQY9</accession>
<proteinExistence type="inferred from homology"/>
<dbReference type="PANTHER" id="PTHR43695">
    <property type="entry name" value="PUTATIVE (AFU_ORTHOLOGUE AFUA_2G17250)-RELATED"/>
    <property type="match status" value="1"/>
</dbReference>
<evidence type="ECO:0000256" key="2">
    <source>
        <dbReference type="ARBA" id="ARBA00022801"/>
    </source>
</evidence>
<dbReference type="Gene3D" id="3.40.50.1110">
    <property type="entry name" value="SGNH hydrolase"/>
    <property type="match status" value="1"/>
</dbReference>
<evidence type="ECO:0000259" key="3">
    <source>
        <dbReference type="Pfam" id="PF13472"/>
    </source>
</evidence>
<sequence length="238" mass="26272">MTRIKIIVSVLFVCCTLFSSKRVEKVNIWLIGDSTMAPKSAKAYPELGWGEGLADYVTNKAKVHNHAVNGRSSLSFINEGRWQAVYDSLQKGDYVIIQFGHNDEKTDSARHTDPFGSFKQNIQKFIDEAGKKGAIPIVCSSIVRRHFDAEGNLKDTHDDYITGAAQIARETNTAYVNMEALTRKLVSGMGPEKSKDIFLFTDSKQDSTHLNVAGAGIVAGLFVEEAKAQRLPIASIFK</sequence>
<comment type="similarity">
    <text evidence="1">Belongs to the 'GDSL' lipolytic enzyme family.</text>
</comment>